<evidence type="ECO:0000313" key="11">
    <source>
        <dbReference type="EMBL" id="QQP86439.1"/>
    </source>
</evidence>
<keyword evidence="6" id="KW-0560">Oxidoreductase</keyword>
<dbReference type="InterPro" id="IPR001041">
    <property type="entry name" value="2Fe-2S_ferredoxin-type"/>
</dbReference>
<dbReference type="SUPFAM" id="SSF54292">
    <property type="entry name" value="2Fe-2S ferredoxin-like"/>
    <property type="match status" value="1"/>
</dbReference>
<keyword evidence="3" id="KW-0288">FMN</keyword>
<evidence type="ECO:0000256" key="4">
    <source>
        <dbReference type="ARBA" id="ARBA00022714"/>
    </source>
</evidence>
<dbReference type="GO" id="GO:0016491">
    <property type="term" value="F:oxidoreductase activity"/>
    <property type="evidence" value="ECO:0007669"/>
    <property type="project" value="UniProtKB-KW"/>
</dbReference>
<dbReference type="KEGG" id="eaz:JHT90_04155"/>
<dbReference type="PROSITE" id="PS00197">
    <property type="entry name" value="2FE2S_FER_1"/>
    <property type="match status" value="1"/>
</dbReference>
<comment type="cofactor">
    <cofactor evidence="1">
        <name>FMN</name>
        <dbReference type="ChEBI" id="CHEBI:58210"/>
    </cofactor>
</comment>
<keyword evidence="12" id="KW-1185">Reference proteome</keyword>
<dbReference type="AlphaFoldDB" id="A0A974NH95"/>
<evidence type="ECO:0000256" key="5">
    <source>
        <dbReference type="ARBA" id="ARBA00022723"/>
    </source>
</evidence>
<evidence type="ECO:0000256" key="1">
    <source>
        <dbReference type="ARBA" id="ARBA00001917"/>
    </source>
</evidence>
<dbReference type="SUPFAM" id="SSF52343">
    <property type="entry name" value="Ferredoxin reductase-like, C-terminal NADP-linked domain"/>
    <property type="match status" value="1"/>
</dbReference>
<evidence type="ECO:0000259" key="9">
    <source>
        <dbReference type="PROSITE" id="PS51085"/>
    </source>
</evidence>
<keyword evidence="2" id="KW-0285">Flavoprotein</keyword>
<keyword evidence="8" id="KW-0411">Iron-sulfur</keyword>
<dbReference type="Proteomes" id="UP000595278">
    <property type="component" value="Chromosome"/>
</dbReference>
<organism evidence="11 12">
    <name type="scientific">Entomomonas asaccharolytica</name>
    <dbReference type="NCBI Taxonomy" id="2785331"/>
    <lineage>
        <taxon>Bacteria</taxon>
        <taxon>Pseudomonadati</taxon>
        <taxon>Pseudomonadota</taxon>
        <taxon>Gammaproteobacteria</taxon>
        <taxon>Pseudomonadales</taxon>
        <taxon>Pseudomonadaceae</taxon>
        <taxon>Entomomonas</taxon>
    </lineage>
</organism>
<keyword evidence="5" id="KW-0479">Metal-binding</keyword>
<accession>A0A974NH95</accession>
<dbReference type="InterPro" id="IPR036010">
    <property type="entry name" value="2Fe-2S_ferredoxin-like_sf"/>
</dbReference>
<feature type="domain" description="2Fe-2S ferredoxin-type" evidence="9">
    <location>
        <begin position="231"/>
        <end position="316"/>
    </location>
</feature>
<evidence type="ECO:0000256" key="7">
    <source>
        <dbReference type="ARBA" id="ARBA00023004"/>
    </source>
</evidence>
<dbReference type="RefSeq" id="WP_201094514.1">
    <property type="nucleotide sequence ID" value="NZ_CP067393.1"/>
</dbReference>
<gene>
    <name evidence="11" type="ORF">JHT90_04155</name>
</gene>
<dbReference type="SUPFAM" id="SSF63380">
    <property type="entry name" value="Riboflavin synthase domain-like"/>
    <property type="match status" value="1"/>
</dbReference>
<dbReference type="PANTHER" id="PTHR47354">
    <property type="entry name" value="NADH OXIDOREDUCTASE HCR"/>
    <property type="match status" value="1"/>
</dbReference>
<proteinExistence type="predicted"/>
<dbReference type="PROSITE" id="PS51085">
    <property type="entry name" value="2FE2S_FER_2"/>
    <property type="match status" value="1"/>
</dbReference>
<keyword evidence="4" id="KW-0001">2Fe-2S</keyword>
<sequence>MSDFQTAFVRGLRYEAKNIISIELAPTQGTQFQSFQAGSHIDLHLPNGLVRSYSLLNSPDDEDCYVLGVLLDGNSKGGSAYIHKELRIGQELQISKPRNNFNLDEAANHSVLVAGGIGITPIYCMLVRLLTLGNSVELIYCARSRQEAAYLNELEKLNVKITWHFDDEKAGIPNLEQYLAGHDKEVHFYCCGPVAMLEAFEAACQKLGYDNSHVEYFAAKEIIEPEQGHAYVVELAKSGMILDVPADGSLLEVLETAGVLLNTACRQGICGACETKVLEGVPEHRDNVLSPRQKAANDVMMVCVSGCKGDKLILDL</sequence>
<evidence type="ECO:0000256" key="2">
    <source>
        <dbReference type="ARBA" id="ARBA00022630"/>
    </source>
</evidence>
<dbReference type="CDD" id="cd06185">
    <property type="entry name" value="PDR_like"/>
    <property type="match status" value="1"/>
</dbReference>
<dbReference type="Pfam" id="PF22290">
    <property type="entry name" value="DmmA-like_N"/>
    <property type="match status" value="1"/>
</dbReference>
<dbReference type="GO" id="GO:0046872">
    <property type="term" value="F:metal ion binding"/>
    <property type="evidence" value="ECO:0007669"/>
    <property type="project" value="UniProtKB-KW"/>
</dbReference>
<dbReference type="InterPro" id="IPR017927">
    <property type="entry name" value="FAD-bd_FR_type"/>
</dbReference>
<feature type="domain" description="FAD-binding FR-type" evidence="10">
    <location>
        <begin position="2"/>
        <end position="104"/>
    </location>
</feature>
<dbReference type="GO" id="GO:0051537">
    <property type="term" value="F:2 iron, 2 sulfur cluster binding"/>
    <property type="evidence" value="ECO:0007669"/>
    <property type="project" value="UniProtKB-KW"/>
</dbReference>
<evidence type="ECO:0000256" key="3">
    <source>
        <dbReference type="ARBA" id="ARBA00022643"/>
    </source>
</evidence>
<evidence type="ECO:0000259" key="10">
    <source>
        <dbReference type="PROSITE" id="PS51384"/>
    </source>
</evidence>
<name>A0A974NH95_9GAMM</name>
<dbReference type="PANTHER" id="PTHR47354:SF1">
    <property type="entry name" value="CARNITINE MONOOXYGENASE REDUCTASE SUBUNIT"/>
    <property type="match status" value="1"/>
</dbReference>
<dbReference type="Pfam" id="PF00111">
    <property type="entry name" value="Fer2"/>
    <property type="match status" value="1"/>
</dbReference>
<dbReference type="Gene3D" id="2.40.30.10">
    <property type="entry name" value="Translation factors"/>
    <property type="match status" value="1"/>
</dbReference>
<evidence type="ECO:0000256" key="6">
    <source>
        <dbReference type="ARBA" id="ARBA00023002"/>
    </source>
</evidence>
<evidence type="ECO:0000256" key="8">
    <source>
        <dbReference type="ARBA" id="ARBA00023014"/>
    </source>
</evidence>
<evidence type="ECO:0000313" key="12">
    <source>
        <dbReference type="Proteomes" id="UP000595278"/>
    </source>
</evidence>
<dbReference type="PRINTS" id="PR00409">
    <property type="entry name" value="PHDIOXRDTASE"/>
</dbReference>
<dbReference type="CDD" id="cd00207">
    <property type="entry name" value="fer2"/>
    <property type="match status" value="1"/>
</dbReference>
<dbReference type="InterPro" id="IPR017938">
    <property type="entry name" value="Riboflavin_synthase-like_b-brl"/>
</dbReference>
<protein>
    <submittedName>
        <fullName evidence="11">Oxidoreductase</fullName>
    </submittedName>
</protein>
<dbReference type="InterPro" id="IPR039261">
    <property type="entry name" value="FNR_nucleotide-bd"/>
</dbReference>
<dbReference type="Gene3D" id="3.40.50.80">
    <property type="entry name" value="Nucleotide-binding domain of ferredoxin-NADP reductase (FNR) module"/>
    <property type="match status" value="1"/>
</dbReference>
<dbReference type="PROSITE" id="PS51384">
    <property type="entry name" value="FAD_FR"/>
    <property type="match status" value="1"/>
</dbReference>
<reference evidence="11 12" key="1">
    <citation type="submission" date="2021-01" db="EMBL/GenBank/DDBJ databases">
        <title>Entomomonas sp. F2A isolated from a house cricket (Acheta domesticus).</title>
        <authorList>
            <person name="Spergser J."/>
            <person name="Busse H.-J."/>
        </authorList>
    </citation>
    <scope>NUCLEOTIDE SEQUENCE [LARGE SCALE GENOMIC DNA]</scope>
    <source>
        <strain evidence="11 12">F2A</strain>
    </source>
</reference>
<dbReference type="InterPro" id="IPR054582">
    <property type="entry name" value="DmmA-like_N"/>
</dbReference>
<dbReference type="InterPro" id="IPR006058">
    <property type="entry name" value="2Fe2S_fd_BS"/>
</dbReference>
<dbReference type="EMBL" id="CP067393">
    <property type="protein sequence ID" value="QQP86439.1"/>
    <property type="molecule type" value="Genomic_DNA"/>
</dbReference>
<dbReference type="InterPro" id="IPR050415">
    <property type="entry name" value="MRET"/>
</dbReference>
<dbReference type="Gene3D" id="3.10.20.30">
    <property type="match status" value="1"/>
</dbReference>
<dbReference type="InterPro" id="IPR012675">
    <property type="entry name" value="Beta-grasp_dom_sf"/>
</dbReference>
<keyword evidence="7" id="KW-0408">Iron</keyword>